<feature type="signal peptide" evidence="2">
    <location>
        <begin position="1"/>
        <end position="27"/>
    </location>
</feature>
<dbReference type="InterPro" id="IPR001119">
    <property type="entry name" value="SLH_dom"/>
</dbReference>
<evidence type="ECO:0000259" key="3">
    <source>
        <dbReference type="PROSITE" id="PS51272"/>
    </source>
</evidence>
<dbReference type="PROSITE" id="PS51272">
    <property type="entry name" value="SLH"/>
    <property type="match status" value="3"/>
</dbReference>
<keyword evidence="5" id="KW-1185">Reference proteome</keyword>
<feature type="domain" description="SLH" evidence="3">
    <location>
        <begin position="1416"/>
        <end position="1474"/>
    </location>
</feature>
<dbReference type="InterPro" id="IPR011493">
    <property type="entry name" value="GLUG"/>
</dbReference>
<dbReference type="Pfam" id="PF18887">
    <property type="entry name" value="MBG_3"/>
    <property type="match status" value="1"/>
</dbReference>
<dbReference type="Gene3D" id="2.160.20.110">
    <property type="match status" value="2"/>
</dbReference>
<evidence type="ECO:0000313" key="5">
    <source>
        <dbReference type="Proteomes" id="UP000660021"/>
    </source>
</evidence>
<feature type="domain" description="SLH" evidence="3">
    <location>
        <begin position="1291"/>
        <end position="1349"/>
    </location>
</feature>
<dbReference type="EMBL" id="JACOPR010000001">
    <property type="protein sequence ID" value="MBC5729558.1"/>
    <property type="molecule type" value="Genomic_DNA"/>
</dbReference>
<protein>
    <submittedName>
        <fullName evidence="4">S-layer homology domain-containing protein</fullName>
    </submittedName>
</protein>
<dbReference type="InterPro" id="IPR044060">
    <property type="entry name" value="Bacterial_rp_domain"/>
</dbReference>
<dbReference type="Pfam" id="PF18998">
    <property type="entry name" value="Flg_new_2"/>
    <property type="match status" value="1"/>
</dbReference>
<sequence>MTRIKRLLSSLVACCMVLMLLPVSALAANTANRDNFITDFQKMDHSGWTAVSTAEDLKNISSDLSGAYYLTGDIDLSGEEWVPLGSQSKPFTGTLDGCGYVIRNLTITGRNGRNDFGLFGAARNAQIFDLGLENVNIKVNSDSQGSTTASNVGGLVGYATSTAGGATVLMNCYVTGTVSFNSSGESAGYVGGLVGRAETNRYSSTYGSSVMVSASYNRAKVTGSGYSCAVDAGGLVGYAHSKDEYGRLGMQYCFNTGAVTAYASTAYTTAGGLVGSNYSSSSIHVCYNAGDIWSTGGQGMGGMYRSSFLAGGLVGDNGNAVLIHGSYNYGDVTAENTDSTNDCDVVAGGLVGQGNYQTGVEQSYNAGEVSAEGNYGAARAGGLAGLIHAIREDYNLRSGAYFTDSFVLSDSVAVYGRADVSKAALVYTTDAEPGKWVDNGFGNIWQEGTKDTVTKNTALAVDDISGNAEDNAKGGKITRAQASQWSTYAAEGWTSDYWQSVSDCPYPQLFFQNETLGYTGGAVRGELGGTVTIDNPAPRMGDTLTAVTTGLTVTPDEAEMGTLSYQWMRSGSAISGAVGASYQLTAQDVGHTIRVAVQASNCTGTVTSDPTASVGKGIYSGTAQLTQNIRVGETGGSVDVNLNRLVPDALNPSYTYVGMTDTDGILSGEPAISGSTMTVTYNPVYEVDKTASIDLKIASDTYEEINAVVTIRSANKDVLPEGAILCGDVSVPYSGESQGVGPASVTGEYTGGEFTFTYQYQGQGYDSMTPPTDVGTYTVTITAENDDYLGTATAALTITPKALSAEMASVSRVTYDGQGHTPALLVEDGGSTLVQDRDYTAALTERTAAGTYPVEITGMGNYTGTVTVDFVIEPKDIAGAAVTLPQDGFVYTGSPVEPEVTSVTVDGLTLSQGDYTVSYTNNTAVGVGTVTVTGQGNFTGTAEKDFVITESDYYFSITAPKTMVVGQNASASAALVGLESASAYDHALIQITVEGPEGAKPQILATDTTGQEHNLAEVGQWGPDGGFHVEAGYRADTPLKLVFDQPGTYKATFQLVDLDQDRAVLGGGSFQITVGHAYTFDIEAPDTLRPNQSGQGSATLKGDPNAPAYAHALIQIAVEGPEGAKPQILATDETGKEYNLAEVGQWGPDGGFPVSANYSAKTDLKLVFDQKGTYKATFQLVDLDSGKVIGAGEKTIEVRNPSSGGSSSTYAIKVEESEHGKVTSSSTWASQGATVTLTVQPDEGYVLDTLTVTDRDGEERKLTEKSENKYTFTMPDTSVTVEATFVEEGAVTLPFTDVKEGDWYYEAVCYTYEHHMMTGTSDTQFAPAANLTRGMIAQVLYNLEEKPAAAGTSFVDVPADAWYAKAVNWAASAGIVDGYGSGKFGPEDPVTREQMAAILYRYAQYKDYDVTATADLSAFADRDKISGWAEHAMSWAVGDGLLNGKTATILDPTGTATRAEVAQILMNFAENTAK</sequence>
<dbReference type="Proteomes" id="UP000660021">
    <property type="component" value="Unassembled WGS sequence"/>
</dbReference>
<keyword evidence="2" id="KW-0732">Signal</keyword>
<keyword evidence="1" id="KW-0677">Repeat</keyword>
<gene>
    <name evidence="4" type="ORF">H8S34_01760</name>
</gene>
<dbReference type="Gene3D" id="2.60.40.2700">
    <property type="match status" value="1"/>
</dbReference>
<feature type="domain" description="SLH" evidence="3">
    <location>
        <begin position="1350"/>
        <end position="1413"/>
    </location>
</feature>
<comment type="caution">
    <text evidence="4">The sequence shown here is derived from an EMBL/GenBank/DDBJ whole genome shotgun (WGS) entry which is preliminary data.</text>
</comment>
<feature type="chain" id="PRO_5046618878" evidence="2">
    <location>
        <begin position="28"/>
        <end position="1474"/>
    </location>
</feature>
<dbReference type="Pfam" id="PF00395">
    <property type="entry name" value="SLH"/>
    <property type="match status" value="3"/>
</dbReference>
<dbReference type="RefSeq" id="WP_186962873.1">
    <property type="nucleotide sequence ID" value="NZ_JACOPR010000001.1"/>
</dbReference>
<dbReference type="InterPro" id="IPR051465">
    <property type="entry name" value="Cell_Envelope_Struct_Comp"/>
</dbReference>
<evidence type="ECO:0000256" key="1">
    <source>
        <dbReference type="ARBA" id="ARBA00022737"/>
    </source>
</evidence>
<dbReference type="InterPro" id="IPR043772">
    <property type="entry name" value="MBG_3"/>
</dbReference>
<dbReference type="PANTHER" id="PTHR43308">
    <property type="entry name" value="OUTER MEMBRANE PROTEIN ALPHA-RELATED"/>
    <property type="match status" value="1"/>
</dbReference>
<evidence type="ECO:0000313" key="4">
    <source>
        <dbReference type="EMBL" id="MBC5729558.1"/>
    </source>
</evidence>
<evidence type="ECO:0000256" key="2">
    <source>
        <dbReference type="SAM" id="SignalP"/>
    </source>
</evidence>
<dbReference type="Pfam" id="PF07581">
    <property type="entry name" value="Glug"/>
    <property type="match status" value="1"/>
</dbReference>
<accession>A0ABR7HPX6</accession>
<reference evidence="4 5" key="1">
    <citation type="submission" date="2020-08" db="EMBL/GenBank/DDBJ databases">
        <title>Genome public.</title>
        <authorList>
            <person name="Liu C."/>
            <person name="Sun Q."/>
        </authorList>
    </citation>
    <scope>NUCLEOTIDE SEQUENCE [LARGE SCALE GENOMIC DNA]</scope>
    <source>
        <strain evidence="4 5">New-38</strain>
    </source>
</reference>
<name>A0ABR7HPX6_9FIRM</name>
<proteinExistence type="predicted"/>
<organism evidence="4 5">
    <name type="scientific">Pseudoflavonifractor hominis</name>
    <dbReference type="NCBI Taxonomy" id="2763059"/>
    <lineage>
        <taxon>Bacteria</taxon>
        <taxon>Bacillati</taxon>
        <taxon>Bacillota</taxon>
        <taxon>Clostridia</taxon>
        <taxon>Eubacteriales</taxon>
        <taxon>Oscillospiraceae</taxon>
        <taxon>Pseudoflavonifractor</taxon>
    </lineage>
</organism>